<dbReference type="InterPro" id="IPR019109">
    <property type="entry name" value="MamF_MmsF"/>
</dbReference>
<organism evidence="7">
    <name type="scientific">Caldilinea aerophila</name>
    <dbReference type="NCBI Taxonomy" id="133453"/>
    <lineage>
        <taxon>Bacteria</taxon>
        <taxon>Bacillati</taxon>
        <taxon>Chloroflexota</taxon>
        <taxon>Caldilineae</taxon>
        <taxon>Caldilineales</taxon>
        <taxon>Caldilineaceae</taxon>
        <taxon>Caldilinea</taxon>
    </lineage>
</organism>
<evidence type="ECO:0000256" key="5">
    <source>
        <dbReference type="SAM" id="MobiDB-lite"/>
    </source>
</evidence>
<evidence type="ECO:0000256" key="4">
    <source>
        <dbReference type="ARBA" id="ARBA00023136"/>
    </source>
</evidence>
<feature type="region of interest" description="Disordered" evidence="5">
    <location>
        <begin position="1"/>
        <end position="38"/>
    </location>
</feature>
<comment type="subcellular location">
    <subcellularLocation>
        <location evidence="1">Membrane</location>
        <topology evidence="1">Multi-pass membrane protein</topology>
    </subcellularLocation>
</comment>
<accession>A0A7C1JC00</accession>
<feature type="compositionally biased region" description="Low complexity" evidence="5">
    <location>
        <begin position="20"/>
        <end position="32"/>
    </location>
</feature>
<feature type="transmembrane region" description="Helical" evidence="6">
    <location>
        <begin position="74"/>
        <end position="96"/>
    </location>
</feature>
<feature type="compositionally biased region" description="Polar residues" evidence="5">
    <location>
        <begin position="1"/>
        <end position="10"/>
    </location>
</feature>
<gene>
    <name evidence="7" type="ORF">ENQ20_14020</name>
</gene>
<feature type="transmembrane region" description="Helical" evidence="6">
    <location>
        <begin position="143"/>
        <end position="167"/>
    </location>
</feature>
<reference evidence="7" key="1">
    <citation type="journal article" date="2020" name="mSystems">
        <title>Genome- and Community-Level Interaction Insights into Carbon Utilization and Element Cycling Functions of Hydrothermarchaeota in Hydrothermal Sediment.</title>
        <authorList>
            <person name="Zhou Z."/>
            <person name="Liu Y."/>
            <person name="Xu W."/>
            <person name="Pan J."/>
            <person name="Luo Z.H."/>
            <person name="Li M."/>
        </authorList>
    </citation>
    <scope>NUCLEOTIDE SEQUENCE [LARGE SCALE GENOMIC DNA]</scope>
    <source>
        <strain evidence="7">SpSt-289</strain>
    </source>
</reference>
<protein>
    <submittedName>
        <fullName evidence="7">DUF4870 domain-containing protein</fullName>
    </submittedName>
</protein>
<evidence type="ECO:0000313" key="7">
    <source>
        <dbReference type="EMBL" id="HDX32583.1"/>
    </source>
</evidence>
<keyword evidence="2 6" id="KW-0812">Transmembrane</keyword>
<evidence type="ECO:0000256" key="2">
    <source>
        <dbReference type="ARBA" id="ARBA00022692"/>
    </source>
</evidence>
<proteinExistence type="predicted"/>
<sequence length="193" mass="21659">MTNDRITNESMHQHDREPEGGQPQGQEGNVEQTPMERMASSMYAQAGEAANAFRRGELLQDSQIDPLADSDDRLIAMLSYVTQLVLPVVMPLIVLLSESSKKRPFQRYHAVQSLAFVLLFWLIFMAASIAIGILQIIPVLGWLIGVFALICLTPIYFLAGIGLLLYYGLQAYKGRRFAIPGLTSFLRDQNWLQ</sequence>
<dbReference type="Pfam" id="PF09685">
    <property type="entry name" value="MamF_MmsF"/>
    <property type="match status" value="1"/>
</dbReference>
<evidence type="ECO:0000256" key="6">
    <source>
        <dbReference type="SAM" id="Phobius"/>
    </source>
</evidence>
<comment type="caution">
    <text evidence="7">The sequence shown here is derived from an EMBL/GenBank/DDBJ whole genome shotgun (WGS) entry which is preliminary data.</text>
</comment>
<dbReference type="AlphaFoldDB" id="A0A7C1JC00"/>
<evidence type="ECO:0000256" key="3">
    <source>
        <dbReference type="ARBA" id="ARBA00022989"/>
    </source>
</evidence>
<dbReference type="EMBL" id="DSMG01000144">
    <property type="protein sequence ID" value="HDX32583.1"/>
    <property type="molecule type" value="Genomic_DNA"/>
</dbReference>
<name>A0A7C1JC00_9CHLR</name>
<keyword evidence="3 6" id="KW-1133">Transmembrane helix</keyword>
<feature type="transmembrane region" description="Helical" evidence="6">
    <location>
        <begin position="116"/>
        <end position="137"/>
    </location>
</feature>
<evidence type="ECO:0000256" key="1">
    <source>
        <dbReference type="ARBA" id="ARBA00004141"/>
    </source>
</evidence>
<keyword evidence="4 6" id="KW-0472">Membrane</keyword>